<name>A0A8T2EY73_9BRAS</name>
<organism evidence="1 2">
    <name type="scientific">Arabidopsis thaliana x Arabidopsis arenosa</name>
    <dbReference type="NCBI Taxonomy" id="1240361"/>
    <lineage>
        <taxon>Eukaryota</taxon>
        <taxon>Viridiplantae</taxon>
        <taxon>Streptophyta</taxon>
        <taxon>Embryophyta</taxon>
        <taxon>Tracheophyta</taxon>
        <taxon>Spermatophyta</taxon>
        <taxon>Magnoliopsida</taxon>
        <taxon>eudicotyledons</taxon>
        <taxon>Gunneridae</taxon>
        <taxon>Pentapetalae</taxon>
        <taxon>rosids</taxon>
        <taxon>malvids</taxon>
        <taxon>Brassicales</taxon>
        <taxon>Brassicaceae</taxon>
        <taxon>Camelineae</taxon>
        <taxon>Arabidopsis</taxon>
    </lineage>
</organism>
<comment type="caution">
    <text evidence="1">The sequence shown here is derived from an EMBL/GenBank/DDBJ whole genome shotgun (WGS) entry which is preliminary data.</text>
</comment>
<dbReference type="EMBL" id="JAEFBK010000003">
    <property type="protein sequence ID" value="KAG7628917.1"/>
    <property type="molecule type" value="Genomic_DNA"/>
</dbReference>
<dbReference type="AlphaFoldDB" id="A0A8T2EY73"/>
<evidence type="ECO:0000313" key="2">
    <source>
        <dbReference type="Proteomes" id="UP000694240"/>
    </source>
</evidence>
<proteinExistence type="predicted"/>
<keyword evidence="2" id="KW-1185">Reference proteome</keyword>
<protein>
    <submittedName>
        <fullName evidence="1">Uncharacterized protein</fullName>
    </submittedName>
</protein>
<accession>A0A8T2EY73</accession>
<evidence type="ECO:0000313" key="1">
    <source>
        <dbReference type="EMBL" id="KAG7628917.1"/>
    </source>
</evidence>
<sequence length="66" mass="7685">MGEFNTKQLIGSFVLTYRREDLALDLSGPPLETRERIYRTEEPGRRDEVCGLKNSNDLWLKNVSQK</sequence>
<reference evidence="1 2" key="1">
    <citation type="submission" date="2020-12" db="EMBL/GenBank/DDBJ databases">
        <title>Concerted genomic and epigenomic changes stabilize Arabidopsis allopolyploids.</title>
        <authorList>
            <person name="Chen Z."/>
        </authorList>
    </citation>
    <scope>NUCLEOTIDE SEQUENCE [LARGE SCALE GENOMIC DNA]</scope>
    <source>
        <strain evidence="1">Allo738</strain>
        <tissue evidence="1">Leaf</tissue>
    </source>
</reference>
<dbReference type="Proteomes" id="UP000694240">
    <property type="component" value="Chromosome 3"/>
</dbReference>
<gene>
    <name evidence="1" type="ORF">ISN45_At03g050970</name>
</gene>